<reference evidence="1" key="1">
    <citation type="submission" date="2019-12" db="EMBL/GenBank/DDBJ databases">
        <title>An insight into the sialome of adult female Ixodes ricinus ticks feeding for 6 days.</title>
        <authorList>
            <person name="Perner J."/>
            <person name="Ribeiro J.M.C."/>
        </authorList>
    </citation>
    <scope>NUCLEOTIDE SEQUENCE</scope>
    <source>
        <strain evidence="1">Semi-engorged</strain>
        <tissue evidence="1">Salivary glands</tissue>
    </source>
</reference>
<organism evidence="1">
    <name type="scientific">Ixodes ricinus</name>
    <name type="common">Common tick</name>
    <name type="synonym">Acarus ricinus</name>
    <dbReference type="NCBI Taxonomy" id="34613"/>
    <lineage>
        <taxon>Eukaryota</taxon>
        <taxon>Metazoa</taxon>
        <taxon>Ecdysozoa</taxon>
        <taxon>Arthropoda</taxon>
        <taxon>Chelicerata</taxon>
        <taxon>Arachnida</taxon>
        <taxon>Acari</taxon>
        <taxon>Parasitiformes</taxon>
        <taxon>Ixodida</taxon>
        <taxon>Ixodoidea</taxon>
        <taxon>Ixodidae</taxon>
        <taxon>Ixodinae</taxon>
        <taxon>Ixodes</taxon>
    </lineage>
</organism>
<accession>A0A6B0TWD6</accession>
<sequence length="80" mass="9050">MVTFGVMAGKALWLPRAFLLPIHTFFRKSIVVILEECGLSAVGILCFNEVNGNQKSVRYIRYLAITDFGYNEVHRKNGKS</sequence>
<name>A0A6B0TWD6_IXORI</name>
<dbReference type="AlphaFoldDB" id="A0A6B0TWD6"/>
<evidence type="ECO:0000313" key="1">
    <source>
        <dbReference type="EMBL" id="MXU84409.1"/>
    </source>
</evidence>
<dbReference type="EMBL" id="GIFC01002326">
    <property type="protein sequence ID" value="MXU84409.1"/>
    <property type="molecule type" value="Transcribed_RNA"/>
</dbReference>
<proteinExistence type="predicted"/>
<protein>
    <submittedName>
        <fullName evidence="1">Putative secreted protein</fullName>
    </submittedName>
</protein>